<evidence type="ECO:0000313" key="2">
    <source>
        <dbReference type="Proteomes" id="UP000256304"/>
    </source>
</evidence>
<sequence>MEHMESKRCLFCDELVQVKKKGGSEWYFGCICAPGGAYGLREDSVEPFRQLSYTEKRSTFPLLSAYIREQNDNEEAIVLDFEDRGSILQSPQIPVTSEDKGIRLLRYLHRHTSGPNEPLIINHFAQSYNLTYSPNLQEFVYITEKLKEEGFIERIGTTLKLTEKGWLEAAAHATGKVLKQCLVIYSGPDDEVREWMDSVFPRLIQLGYAPKLYEEDRSAKLEMKPIESVLQCVSRVKLVIADVSEATNDLWLRIGYALGSEVPVIMTCKASSEQQLPTGIRPIHYADADELTGLLQKQLC</sequence>
<comment type="caution">
    <text evidence="1">The sequence shown here is derived from an EMBL/GenBank/DDBJ whole genome shotgun (WGS) entry which is preliminary data.</text>
</comment>
<keyword evidence="2" id="KW-1185">Reference proteome</keyword>
<evidence type="ECO:0000313" key="1">
    <source>
        <dbReference type="EMBL" id="REE80141.1"/>
    </source>
</evidence>
<dbReference type="EMBL" id="QTTN01000022">
    <property type="protein sequence ID" value="REE80141.1"/>
    <property type="molecule type" value="Genomic_DNA"/>
</dbReference>
<organism evidence="1 2">
    <name type="scientific">Paenibacillus taihuensis</name>
    <dbReference type="NCBI Taxonomy" id="1156355"/>
    <lineage>
        <taxon>Bacteria</taxon>
        <taxon>Bacillati</taxon>
        <taxon>Bacillota</taxon>
        <taxon>Bacilli</taxon>
        <taxon>Bacillales</taxon>
        <taxon>Paenibacillaceae</taxon>
        <taxon>Paenibacillus</taxon>
    </lineage>
</organism>
<reference evidence="1 2" key="1">
    <citation type="submission" date="2018-08" db="EMBL/GenBank/DDBJ databases">
        <title>Genomic Encyclopedia of Type Strains, Phase III (KMG-III): the genomes of soil and plant-associated and newly described type strains.</title>
        <authorList>
            <person name="Whitman W."/>
        </authorList>
    </citation>
    <scope>NUCLEOTIDE SEQUENCE [LARGE SCALE GENOMIC DNA]</scope>
    <source>
        <strain evidence="1 2">CGMCC 1.10966</strain>
    </source>
</reference>
<dbReference type="RefSeq" id="WP_116190497.1">
    <property type="nucleotide sequence ID" value="NZ_QTTN01000022.1"/>
</dbReference>
<proteinExistence type="predicted"/>
<dbReference type="Proteomes" id="UP000256304">
    <property type="component" value="Unassembled WGS sequence"/>
</dbReference>
<name>A0A3D9RQZ8_9BACL</name>
<protein>
    <submittedName>
        <fullName evidence="1">Uncharacterized protein</fullName>
    </submittedName>
</protein>
<accession>A0A3D9RQZ8</accession>
<dbReference type="OrthoDB" id="284716at2"/>
<gene>
    <name evidence="1" type="ORF">A8990_12295</name>
</gene>
<dbReference type="AlphaFoldDB" id="A0A3D9RQZ8"/>